<dbReference type="RefSeq" id="WP_212530378.1">
    <property type="nucleotide sequence ID" value="NZ_JAGSOG010000114.1"/>
</dbReference>
<dbReference type="GO" id="GO:0016747">
    <property type="term" value="F:acyltransferase activity, transferring groups other than amino-acyl groups"/>
    <property type="evidence" value="ECO:0007669"/>
    <property type="project" value="InterPro"/>
</dbReference>
<gene>
    <name evidence="4" type="ORF">KDL01_21620</name>
</gene>
<feature type="transmembrane region" description="Helical" evidence="2">
    <location>
        <begin position="384"/>
        <end position="403"/>
    </location>
</feature>
<feature type="transmembrane region" description="Helical" evidence="2">
    <location>
        <begin position="83"/>
        <end position="102"/>
    </location>
</feature>
<dbReference type="Pfam" id="PF01757">
    <property type="entry name" value="Acyl_transf_3"/>
    <property type="match status" value="1"/>
</dbReference>
<feature type="region of interest" description="Disordered" evidence="1">
    <location>
        <begin position="430"/>
        <end position="487"/>
    </location>
</feature>
<dbReference type="Proteomes" id="UP000675781">
    <property type="component" value="Unassembled WGS sequence"/>
</dbReference>
<dbReference type="InterPro" id="IPR050879">
    <property type="entry name" value="Acyltransferase_3"/>
</dbReference>
<accession>A0A941ITE1</accession>
<dbReference type="AlphaFoldDB" id="A0A941ITE1"/>
<evidence type="ECO:0000256" key="1">
    <source>
        <dbReference type="SAM" id="MobiDB-lite"/>
    </source>
</evidence>
<dbReference type="CDD" id="cd01840">
    <property type="entry name" value="SGNH_hydrolase_yrhL_like"/>
    <property type="match status" value="1"/>
</dbReference>
<feature type="transmembrane region" description="Helical" evidence="2">
    <location>
        <begin position="333"/>
        <end position="355"/>
    </location>
</feature>
<evidence type="ECO:0000313" key="5">
    <source>
        <dbReference type="Proteomes" id="UP000675781"/>
    </source>
</evidence>
<feature type="compositionally biased region" description="Polar residues" evidence="1">
    <location>
        <begin position="459"/>
        <end position="469"/>
    </location>
</feature>
<dbReference type="GO" id="GO:0009103">
    <property type="term" value="P:lipopolysaccharide biosynthetic process"/>
    <property type="evidence" value="ECO:0007669"/>
    <property type="project" value="TreeGrafter"/>
</dbReference>
<dbReference type="PANTHER" id="PTHR23028">
    <property type="entry name" value="ACETYLTRANSFERASE"/>
    <property type="match status" value="1"/>
</dbReference>
<dbReference type="InterPro" id="IPR002656">
    <property type="entry name" value="Acyl_transf_3_dom"/>
</dbReference>
<keyword evidence="2" id="KW-1133">Transmembrane helix</keyword>
<dbReference type="PANTHER" id="PTHR23028:SF53">
    <property type="entry name" value="ACYL_TRANSF_3 DOMAIN-CONTAINING PROTEIN"/>
    <property type="match status" value="1"/>
</dbReference>
<keyword evidence="5" id="KW-1185">Reference proteome</keyword>
<protein>
    <submittedName>
        <fullName evidence="4">Acetyltransferase</fullName>
    </submittedName>
</protein>
<keyword evidence="2" id="KW-0812">Transmembrane</keyword>
<sequence length="641" mass="67031">MPSPQRVSGLDGLRGLAVALVVVFHVFPNTLPGGFLGVDVFFVLSGYLITGLLAPRLRPRTADEPDPARLVLRRFWLGRVRRLAPELVAVILVVCVAARYAGPGFAAGLRSQVGAALASGTNWLLIVHGQNYFAAFAAAAGHPPVLQHLWSLAVEEQFYLLWPFLLWALLRTPFPALLAAAGSITAFTLMVTDAGSGPADYYGTLTHCGGLLLGAAVALRLPLDRMRTLDPTRDARVLRALGRCGLGGMIVVFVLAACLNGETTRPECGGIALASLAALVVLLAAVCDTDVARMLEWRPIVYLGSRSYGVYLWHWPLIVLIGAPSAAEGLRAAAGRGAVELALPIVLAALSHRFVARPARRFDPRAAWARLTGRTDTSVWSTRAAAGLAVAALLPAILGFAGAPRVDPQQSALESQISAGSAVAAASISNSGTSGAAQGDASGQAPAGASAKPAQPQATGQQNRNSSASAPDGLPADGPPDPVLGQATTAVGDSVLLAGAESVATRLPGIVIDAKVGRQIYEAPDVLEDLAARGLLRHFVVLALGTNGDTTEQTLDRIRQIIGPGRVLVLITVHVPRSWQQTVNTLYVDYAVSHRDSLLIDWNATVSPHPGLLWIDDTHPRPAGAEVYANLLADSLAGVGD</sequence>
<dbReference type="EMBL" id="JAGSOG010000114">
    <property type="protein sequence ID" value="MBR7835888.1"/>
    <property type="molecule type" value="Genomic_DNA"/>
</dbReference>
<evidence type="ECO:0000313" key="4">
    <source>
        <dbReference type="EMBL" id="MBR7835888.1"/>
    </source>
</evidence>
<dbReference type="GO" id="GO:0016020">
    <property type="term" value="C:membrane"/>
    <property type="evidence" value="ECO:0007669"/>
    <property type="project" value="TreeGrafter"/>
</dbReference>
<proteinExistence type="predicted"/>
<evidence type="ECO:0000256" key="2">
    <source>
        <dbReference type="SAM" id="Phobius"/>
    </source>
</evidence>
<feature type="transmembrane region" description="Helical" evidence="2">
    <location>
        <begin position="240"/>
        <end position="257"/>
    </location>
</feature>
<organism evidence="4 5">
    <name type="scientific">Actinospica durhamensis</name>
    <dbReference type="NCBI Taxonomy" id="1508375"/>
    <lineage>
        <taxon>Bacteria</taxon>
        <taxon>Bacillati</taxon>
        <taxon>Actinomycetota</taxon>
        <taxon>Actinomycetes</taxon>
        <taxon>Catenulisporales</taxon>
        <taxon>Actinospicaceae</taxon>
        <taxon>Actinospica</taxon>
    </lineage>
</organism>
<comment type="caution">
    <text evidence="4">The sequence shown here is derived from an EMBL/GenBank/DDBJ whole genome shotgun (WGS) entry which is preliminary data.</text>
</comment>
<dbReference type="SUPFAM" id="SSF52266">
    <property type="entry name" value="SGNH hydrolase"/>
    <property type="match status" value="1"/>
</dbReference>
<reference evidence="4" key="1">
    <citation type="submission" date="2021-04" db="EMBL/GenBank/DDBJ databases">
        <title>Genome based classification of Actinospica acidithermotolerans sp. nov., an actinobacterium isolated from an Indonesian hot spring.</title>
        <authorList>
            <person name="Kusuma A.B."/>
            <person name="Putra K.E."/>
            <person name="Nafisah S."/>
            <person name="Loh J."/>
            <person name="Nouioui I."/>
            <person name="Goodfellow M."/>
        </authorList>
    </citation>
    <scope>NUCLEOTIDE SEQUENCE</scope>
    <source>
        <strain evidence="4">CSCA 57</strain>
    </source>
</reference>
<feature type="transmembrane region" description="Helical" evidence="2">
    <location>
        <begin position="34"/>
        <end position="54"/>
    </location>
</feature>
<feature type="transmembrane region" description="Helical" evidence="2">
    <location>
        <begin position="269"/>
        <end position="287"/>
    </location>
</feature>
<feature type="transmembrane region" description="Helical" evidence="2">
    <location>
        <begin position="308"/>
        <end position="327"/>
    </location>
</feature>
<name>A0A941ITE1_9ACTN</name>
<feature type="transmembrane region" description="Helical" evidence="2">
    <location>
        <begin position="201"/>
        <end position="219"/>
    </location>
</feature>
<feature type="transmembrane region" description="Helical" evidence="2">
    <location>
        <begin position="158"/>
        <end position="181"/>
    </location>
</feature>
<evidence type="ECO:0000259" key="3">
    <source>
        <dbReference type="Pfam" id="PF01757"/>
    </source>
</evidence>
<feature type="transmembrane region" description="Helical" evidence="2">
    <location>
        <begin position="122"/>
        <end position="146"/>
    </location>
</feature>
<keyword evidence="2" id="KW-0472">Membrane</keyword>
<feature type="domain" description="Acyltransferase 3" evidence="3">
    <location>
        <begin position="8"/>
        <end position="329"/>
    </location>
</feature>
<feature type="compositionally biased region" description="Low complexity" evidence="1">
    <location>
        <begin position="430"/>
        <end position="458"/>
    </location>
</feature>